<dbReference type="AlphaFoldDB" id="A0A1S4KI06"/>
<proteinExistence type="predicted"/>
<dbReference type="EnsemblMetazoa" id="CPIJ039835-RA">
    <property type="protein sequence ID" value="CPIJ039835-PA"/>
    <property type="gene ID" value="CPIJ039835"/>
</dbReference>
<name>A0A1S4KI06_CULQU</name>
<evidence type="ECO:0000313" key="1">
    <source>
        <dbReference type="EnsemblMetazoa" id="CPIJ039835-PA"/>
    </source>
</evidence>
<dbReference type="VEuPathDB" id="VectorBase:CPIJ039835"/>
<dbReference type="InParanoid" id="A0A1S4KI06"/>
<reference evidence="1" key="1">
    <citation type="submission" date="2020-05" db="UniProtKB">
        <authorList>
            <consortium name="EnsemblMetazoa"/>
        </authorList>
    </citation>
    <scope>IDENTIFICATION</scope>
    <source>
        <strain evidence="1">JHB</strain>
    </source>
</reference>
<protein>
    <submittedName>
        <fullName evidence="1">Uncharacterized protein</fullName>
    </submittedName>
</protein>
<sequence>LFLPLWNPPRHLLQTRLLHLPPITPLIPQRLQRPSPGRITSRIRPMNLPLQPLQLDINRLLHHLLLPRKQHRLHILPQVGHNAVSQPSRHAQIANRPKFALLTRRRKSTLPLARRVNLGPEAVQQRLFPRIH</sequence>
<dbReference type="Proteomes" id="UP000002320">
    <property type="component" value="Unassembled WGS sequence"/>
</dbReference>
<keyword evidence="2" id="KW-1185">Reference proteome</keyword>
<organism evidence="1 2">
    <name type="scientific">Culex quinquefasciatus</name>
    <name type="common">Southern house mosquito</name>
    <name type="synonym">Culex pungens</name>
    <dbReference type="NCBI Taxonomy" id="7176"/>
    <lineage>
        <taxon>Eukaryota</taxon>
        <taxon>Metazoa</taxon>
        <taxon>Ecdysozoa</taxon>
        <taxon>Arthropoda</taxon>
        <taxon>Hexapoda</taxon>
        <taxon>Insecta</taxon>
        <taxon>Pterygota</taxon>
        <taxon>Neoptera</taxon>
        <taxon>Endopterygota</taxon>
        <taxon>Diptera</taxon>
        <taxon>Nematocera</taxon>
        <taxon>Culicoidea</taxon>
        <taxon>Culicidae</taxon>
        <taxon>Culicinae</taxon>
        <taxon>Culicini</taxon>
        <taxon>Culex</taxon>
        <taxon>Culex</taxon>
    </lineage>
</organism>
<evidence type="ECO:0000313" key="2">
    <source>
        <dbReference type="Proteomes" id="UP000002320"/>
    </source>
</evidence>
<accession>A0A1S4KI06</accession>